<keyword evidence="2 10" id="KW-0690">Ribosome biogenesis</keyword>
<dbReference type="PROSITE" id="PS50936">
    <property type="entry name" value="ENGC_GTPASE"/>
    <property type="match status" value="1"/>
</dbReference>
<feature type="binding site" evidence="10">
    <location>
        <position position="284"/>
    </location>
    <ligand>
        <name>Zn(2+)</name>
        <dbReference type="ChEBI" id="CHEBI:29105"/>
    </ligand>
</feature>
<dbReference type="GO" id="GO:0003924">
    <property type="term" value="F:GTPase activity"/>
    <property type="evidence" value="ECO:0007669"/>
    <property type="project" value="UniProtKB-UniRule"/>
</dbReference>
<dbReference type="InterPro" id="IPR004881">
    <property type="entry name" value="Ribosome_biogen_GTPase_RsgA"/>
</dbReference>
<keyword evidence="4 10" id="KW-0699">rRNA-binding</keyword>
<comment type="cofactor">
    <cofactor evidence="10">
        <name>Zn(2+)</name>
        <dbReference type="ChEBI" id="CHEBI:29105"/>
    </cofactor>
    <text evidence="10">Binds 1 zinc ion per subunit.</text>
</comment>
<dbReference type="Gene3D" id="3.40.50.300">
    <property type="entry name" value="P-loop containing nucleotide triphosphate hydrolases"/>
    <property type="match status" value="1"/>
</dbReference>
<dbReference type="Gene3D" id="1.10.40.50">
    <property type="entry name" value="Probable gtpase engc, domain 3"/>
    <property type="match status" value="1"/>
</dbReference>
<keyword evidence="9 10" id="KW-0342">GTP-binding</keyword>
<evidence type="ECO:0000256" key="1">
    <source>
        <dbReference type="ARBA" id="ARBA00022490"/>
    </source>
</evidence>
<feature type="domain" description="EngC GTPase" evidence="11">
    <location>
        <begin position="103"/>
        <end position="252"/>
    </location>
</feature>
<gene>
    <name evidence="10" type="primary">rsgA</name>
    <name evidence="13" type="ORF">A9Q84_06345</name>
</gene>
<comment type="subcellular location">
    <subcellularLocation>
        <location evidence="10">Cytoplasm</location>
    </subcellularLocation>
</comment>
<evidence type="ECO:0000313" key="13">
    <source>
        <dbReference type="EMBL" id="OUR97815.1"/>
    </source>
</evidence>
<dbReference type="GO" id="GO:0042274">
    <property type="term" value="P:ribosomal small subunit biogenesis"/>
    <property type="evidence" value="ECO:0007669"/>
    <property type="project" value="UniProtKB-UniRule"/>
</dbReference>
<keyword evidence="7 10" id="KW-0862">Zinc</keyword>
<comment type="subunit">
    <text evidence="10">Monomer. Associates with 30S ribosomal subunit, binds 16S rRNA.</text>
</comment>
<evidence type="ECO:0000259" key="12">
    <source>
        <dbReference type="PROSITE" id="PS51721"/>
    </source>
</evidence>
<comment type="function">
    <text evidence="10">One of several proteins that assist in the late maturation steps of the functional core of the 30S ribosomal subunit. Helps release RbfA from mature subunits. May play a role in the assembly of ribosomal proteins into the subunit. Circularly permuted GTPase that catalyzes slow GTP hydrolysis, GTPase activity is stimulated by the 30S ribosomal subunit.</text>
</comment>
<dbReference type="EMBL" id="MAAO01000005">
    <property type="protein sequence ID" value="OUR97815.1"/>
    <property type="molecule type" value="Genomic_DNA"/>
</dbReference>
<evidence type="ECO:0000256" key="8">
    <source>
        <dbReference type="ARBA" id="ARBA00022884"/>
    </source>
</evidence>
<protein>
    <recommendedName>
        <fullName evidence="10">Small ribosomal subunit biogenesis GTPase RsgA</fullName>
        <ecNumber evidence="10">3.6.1.-</ecNumber>
    </recommendedName>
</protein>
<dbReference type="EC" id="3.6.1.-" evidence="10"/>
<dbReference type="GO" id="GO:0005525">
    <property type="term" value="F:GTP binding"/>
    <property type="evidence" value="ECO:0007669"/>
    <property type="project" value="UniProtKB-UniRule"/>
</dbReference>
<sequence>MNKHFTAALCPFFKEQLTDNNLTVALVAQVHKDSYILITADDEVRARIPGKFYEQGNIPAVGDRVLIKENPNASFVMIEKILERRNTFGRKEAGGVNEQVLGVNIDLAFIVFSLNGNLNVRRLERYLAQVRDNNIKPVIILTKSDLVDQQTVEQVLEEYQVILNSHEVIALSASQDEGLEQLEKYLTPGITAILIGSSGVGKSTLVNHLLGSDVQKIQEIRDDDDKGRHTTVTRSLHFLDNGSILLDTPGMRGFALWLSSEGLDQSFSDVLSLMKQCRFHNCSHKDDLGCAVNKALDTGELESDRYNSYLKLKNMERIQKVRRDQGLLKLERKKWAKISRDAKVRMSHKR</sequence>
<dbReference type="PANTHER" id="PTHR32120:SF10">
    <property type="entry name" value="SMALL RIBOSOMAL SUBUNIT BIOGENESIS GTPASE RSGA"/>
    <property type="match status" value="1"/>
</dbReference>
<evidence type="ECO:0000256" key="7">
    <source>
        <dbReference type="ARBA" id="ARBA00022833"/>
    </source>
</evidence>
<evidence type="ECO:0000256" key="3">
    <source>
        <dbReference type="ARBA" id="ARBA00022723"/>
    </source>
</evidence>
<reference evidence="14" key="1">
    <citation type="journal article" date="2017" name="Proc. Natl. Acad. Sci. U.S.A.">
        <title>Simulation of Deepwater Horizon oil plume reveals substrate specialization within a complex community of hydrocarbon-degraders.</title>
        <authorList>
            <person name="Hu P."/>
            <person name="Dubinsky E.A."/>
            <person name="Probst A.J."/>
            <person name="Wang J."/>
            <person name="Sieber C.M.K."/>
            <person name="Tom L.M."/>
            <person name="Gardinali P."/>
            <person name="Banfield J.F."/>
            <person name="Atlas R.M."/>
            <person name="Andersen G.L."/>
        </authorList>
    </citation>
    <scope>NUCLEOTIDE SEQUENCE [LARGE SCALE GENOMIC DNA]</scope>
</reference>
<dbReference type="HAMAP" id="MF_01820">
    <property type="entry name" value="GTPase_RsgA"/>
    <property type="match status" value="1"/>
</dbReference>
<evidence type="ECO:0000256" key="4">
    <source>
        <dbReference type="ARBA" id="ARBA00022730"/>
    </source>
</evidence>
<keyword evidence="6 10" id="KW-0378">Hydrolase</keyword>
<dbReference type="GO" id="GO:0019843">
    <property type="term" value="F:rRNA binding"/>
    <property type="evidence" value="ECO:0007669"/>
    <property type="project" value="UniProtKB-KW"/>
</dbReference>
<keyword evidence="8 10" id="KW-0694">RNA-binding</keyword>
<evidence type="ECO:0000256" key="2">
    <source>
        <dbReference type="ARBA" id="ARBA00022517"/>
    </source>
</evidence>
<accession>A0A1Y5FG42</accession>
<dbReference type="NCBIfam" id="TIGR00157">
    <property type="entry name" value="ribosome small subunit-dependent GTPase A"/>
    <property type="match status" value="1"/>
</dbReference>
<evidence type="ECO:0000256" key="10">
    <source>
        <dbReference type="HAMAP-Rule" id="MF_01820"/>
    </source>
</evidence>
<dbReference type="GO" id="GO:0046872">
    <property type="term" value="F:metal ion binding"/>
    <property type="evidence" value="ECO:0007669"/>
    <property type="project" value="UniProtKB-KW"/>
</dbReference>
<feature type="domain" description="CP-type G" evidence="12">
    <location>
        <begin position="97"/>
        <end position="254"/>
    </location>
</feature>
<dbReference type="AlphaFoldDB" id="A0A1Y5FG42"/>
<evidence type="ECO:0000259" key="11">
    <source>
        <dbReference type="PROSITE" id="PS50936"/>
    </source>
</evidence>
<keyword evidence="1 10" id="KW-0963">Cytoplasm</keyword>
<feature type="binding site" evidence="10">
    <location>
        <position position="277"/>
    </location>
    <ligand>
        <name>Zn(2+)</name>
        <dbReference type="ChEBI" id="CHEBI:29105"/>
    </ligand>
</feature>
<dbReference type="CDD" id="cd01854">
    <property type="entry name" value="YjeQ_EngC"/>
    <property type="match status" value="1"/>
</dbReference>
<dbReference type="InterPro" id="IPR010914">
    <property type="entry name" value="RsgA_GTPase_dom"/>
</dbReference>
<evidence type="ECO:0000256" key="6">
    <source>
        <dbReference type="ARBA" id="ARBA00022801"/>
    </source>
</evidence>
<dbReference type="InterPro" id="IPR027417">
    <property type="entry name" value="P-loop_NTPase"/>
</dbReference>
<keyword evidence="5 10" id="KW-0547">Nucleotide-binding</keyword>
<dbReference type="Pfam" id="PF03193">
    <property type="entry name" value="RsgA_GTPase"/>
    <property type="match status" value="1"/>
</dbReference>
<evidence type="ECO:0000256" key="9">
    <source>
        <dbReference type="ARBA" id="ARBA00023134"/>
    </source>
</evidence>
<dbReference type="Proteomes" id="UP000196531">
    <property type="component" value="Unassembled WGS sequence"/>
</dbReference>
<evidence type="ECO:0000256" key="5">
    <source>
        <dbReference type="ARBA" id="ARBA00022741"/>
    </source>
</evidence>
<dbReference type="GO" id="GO:0005737">
    <property type="term" value="C:cytoplasm"/>
    <property type="evidence" value="ECO:0007669"/>
    <property type="project" value="UniProtKB-SubCell"/>
</dbReference>
<evidence type="ECO:0000313" key="14">
    <source>
        <dbReference type="Proteomes" id="UP000196531"/>
    </source>
</evidence>
<proteinExistence type="inferred from homology"/>
<organism evidence="13 14">
    <name type="scientific">Halobacteriovorax marinus</name>
    <dbReference type="NCBI Taxonomy" id="97084"/>
    <lineage>
        <taxon>Bacteria</taxon>
        <taxon>Pseudomonadati</taxon>
        <taxon>Bdellovibrionota</taxon>
        <taxon>Bacteriovoracia</taxon>
        <taxon>Bacteriovoracales</taxon>
        <taxon>Halobacteriovoraceae</taxon>
        <taxon>Halobacteriovorax</taxon>
    </lineage>
</organism>
<name>A0A1Y5FG42_9BACT</name>
<keyword evidence="3 10" id="KW-0479">Metal-binding</keyword>
<feature type="binding site" evidence="10">
    <location>
        <begin position="142"/>
        <end position="145"/>
    </location>
    <ligand>
        <name>GTP</name>
        <dbReference type="ChEBI" id="CHEBI:37565"/>
    </ligand>
</feature>
<dbReference type="PANTHER" id="PTHR32120">
    <property type="entry name" value="SMALL RIBOSOMAL SUBUNIT BIOGENESIS GTPASE RSGA"/>
    <property type="match status" value="1"/>
</dbReference>
<feature type="binding site" evidence="10">
    <location>
        <position position="282"/>
    </location>
    <ligand>
        <name>Zn(2+)</name>
        <dbReference type="ChEBI" id="CHEBI:29105"/>
    </ligand>
</feature>
<dbReference type="SUPFAM" id="SSF52540">
    <property type="entry name" value="P-loop containing nucleoside triphosphate hydrolases"/>
    <property type="match status" value="1"/>
</dbReference>
<comment type="similarity">
    <text evidence="10">Belongs to the TRAFAC class YlqF/YawG GTPase family. RsgA subfamily.</text>
</comment>
<feature type="binding site" evidence="10">
    <location>
        <begin position="196"/>
        <end position="204"/>
    </location>
    <ligand>
        <name>GTP</name>
        <dbReference type="ChEBI" id="CHEBI:37565"/>
    </ligand>
</feature>
<feature type="binding site" evidence="10">
    <location>
        <position position="290"/>
    </location>
    <ligand>
        <name>Zn(2+)</name>
        <dbReference type="ChEBI" id="CHEBI:29105"/>
    </ligand>
</feature>
<dbReference type="PROSITE" id="PS51721">
    <property type="entry name" value="G_CP"/>
    <property type="match status" value="1"/>
</dbReference>
<comment type="caution">
    <text evidence="13">The sequence shown here is derived from an EMBL/GenBank/DDBJ whole genome shotgun (WGS) entry which is preliminary data.</text>
</comment>
<dbReference type="InterPro" id="IPR030378">
    <property type="entry name" value="G_CP_dom"/>
</dbReference>